<evidence type="ECO:0000313" key="1">
    <source>
        <dbReference type="EMBL" id="POG57279.1"/>
    </source>
</evidence>
<sequence>MEVIEIIDEEIYDVNKDAQNIQKEKDTLMIITNNRQIVKKYDKPFKISSDRAIMNTKYRISKYLTSVFCGLPIDLNARNKYFCRIRQLLLDKLVAIENRLKKQEKNRQTTTYIKFSYICQNCRSKVIVTPTPSMPNTFKNYCQSKQIHFDLYTNNGFESKPIVSKYRLKRRCDILKKHYISNKELEFLLDQVTSRSGYNMLKEDNLRKYSLLKEWLIKIRKKKEAAFERKGIKVAEQSTSAETPITRPEFHRELNSVRDLKTLSIYHNGVRNKRLVYNLSYKYVIDQCKIRAPKIIQEYSRDDIDTQELKIKINELGIWDIGCLYDFTFLMKNQVSCQLIELLKCYKIIEEKLLYKVLKQITGRVLLEFKVLIWELRNELQIKEEKRCGISGKDKKAKSHSKRTEMGVKDVGCKMLESNWNKWNDLAFHQGGYWANF</sequence>
<gene>
    <name evidence="1" type="ORF">GLOIN_2v1886470</name>
</gene>
<reference evidence="1 2" key="2">
    <citation type="journal article" date="2018" name="New Phytol.">
        <title>High intraspecific genome diversity in the model arbuscular mycorrhizal symbiont Rhizophagus irregularis.</title>
        <authorList>
            <person name="Chen E.C.H."/>
            <person name="Morin E."/>
            <person name="Beaudet D."/>
            <person name="Noel J."/>
            <person name="Yildirir G."/>
            <person name="Ndikumana S."/>
            <person name="Charron P."/>
            <person name="St-Onge C."/>
            <person name="Giorgi J."/>
            <person name="Kruger M."/>
            <person name="Marton T."/>
            <person name="Ropars J."/>
            <person name="Grigoriev I.V."/>
            <person name="Hainaut M."/>
            <person name="Henrissat B."/>
            <person name="Roux C."/>
            <person name="Martin F."/>
            <person name="Corradi N."/>
        </authorList>
    </citation>
    <scope>NUCLEOTIDE SEQUENCE [LARGE SCALE GENOMIC DNA]</scope>
    <source>
        <strain evidence="1 2">DAOM 197198</strain>
    </source>
</reference>
<name>A0A2P4NVV6_RHIID</name>
<keyword evidence="2" id="KW-1185">Reference proteome</keyword>
<evidence type="ECO:0000313" key="2">
    <source>
        <dbReference type="Proteomes" id="UP000018888"/>
    </source>
</evidence>
<dbReference type="EMBL" id="AUPC02000676">
    <property type="protein sequence ID" value="POG57279.1"/>
    <property type="molecule type" value="Genomic_DNA"/>
</dbReference>
<dbReference type="Proteomes" id="UP000018888">
    <property type="component" value="Unassembled WGS sequence"/>
</dbReference>
<reference evidence="1 2" key="1">
    <citation type="journal article" date="2013" name="Proc. Natl. Acad. Sci. U.S.A.">
        <title>Genome of an arbuscular mycorrhizal fungus provides insight into the oldest plant symbiosis.</title>
        <authorList>
            <person name="Tisserant E."/>
            <person name="Malbreil M."/>
            <person name="Kuo A."/>
            <person name="Kohler A."/>
            <person name="Symeonidi A."/>
            <person name="Balestrini R."/>
            <person name="Charron P."/>
            <person name="Duensing N."/>
            <person name="Frei Dit Frey N."/>
            <person name="Gianinazzi-Pearson V."/>
            <person name="Gilbert L.B."/>
            <person name="Handa Y."/>
            <person name="Herr J.R."/>
            <person name="Hijri M."/>
            <person name="Koul R."/>
            <person name="Kawaguchi M."/>
            <person name="Krajinski F."/>
            <person name="Lammers P.J."/>
            <person name="Masclaux F.G."/>
            <person name="Murat C."/>
            <person name="Morin E."/>
            <person name="Ndikumana S."/>
            <person name="Pagni M."/>
            <person name="Petitpierre D."/>
            <person name="Requena N."/>
            <person name="Rosikiewicz P."/>
            <person name="Riley R."/>
            <person name="Saito K."/>
            <person name="San Clemente H."/>
            <person name="Shapiro H."/>
            <person name="van Tuinen D."/>
            <person name="Becard G."/>
            <person name="Bonfante P."/>
            <person name="Paszkowski U."/>
            <person name="Shachar-Hill Y.Y."/>
            <person name="Tuskan G.A."/>
            <person name="Young P.W."/>
            <person name="Sanders I.R."/>
            <person name="Henrissat B."/>
            <person name="Rensing S.A."/>
            <person name="Grigoriev I.V."/>
            <person name="Corradi N."/>
            <person name="Roux C."/>
            <person name="Martin F."/>
        </authorList>
    </citation>
    <scope>NUCLEOTIDE SEQUENCE [LARGE SCALE GENOMIC DNA]</scope>
    <source>
        <strain evidence="1 2">DAOM 197198</strain>
    </source>
</reference>
<comment type="caution">
    <text evidence="1">The sequence shown here is derived from an EMBL/GenBank/DDBJ whole genome shotgun (WGS) entry which is preliminary data.</text>
</comment>
<dbReference type="VEuPathDB" id="FungiDB:RhiirFUN_013566"/>
<accession>A0A2P4NVV6</accession>
<organism evidence="1 2">
    <name type="scientific">Rhizophagus irregularis (strain DAOM 181602 / DAOM 197198 / MUCL 43194)</name>
    <name type="common">Arbuscular mycorrhizal fungus</name>
    <name type="synonym">Glomus intraradices</name>
    <dbReference type="NCBI Taxonomy" id="747089"/>
    <lineage>
        <taxon>Eukaryota</taxon>
        <taxon>Fungi</taxon>
        <taxon>Fungi incertae sedis</taxon>
        <taxon>Mucoromycota</taxon>
        <taxon>Glomeromycotina</taxon>
        <taxon>Glomeromycetes</taxon>
        <taxon>Glomerales</taxon>
        <taxon>Glomeraceae</taxon>
        <taxon>Rhizophagus</taxon>
    </lineage>
</organism>
<dbReference type="AlphaFoldDB" id="A0A2P4NVV6"/>
<proteinExistence type="predicted"/>
<protein>
    <submittedName>
        <fullName evidence="1">Uncharacterized protein</fullName>
    </submittedName>
</protein>